<feature type="compositionally biased region" description="Polar residues" evidence="1">
    <location>
        <begin position="369"/>
        <end position="381"/>
    </location>
</feature>
<comment type="caution">
    <text evidence="3">The sequence shown here is derived from an EMBL/GenBank/DDBJ whole genome shotgun (WGS) entry which is preliminary data.</text>
</comment>
<evidence type="ECO:0000313" key="4">
    <source>
        <dbReference type="Proteomes" id="UP000442535"/>
    </source>
</evidence>
<feature type="region of interest" description="Disordered" evidence="1">
    <location>
        <begin position="111"/>
        <end position="137"/>
    </location>
</feature>
<feature type="region of interest" description="Disordered" evidence="1">
    <location>
        <begin position="369"/>
        <end position="405"/>
    </location>
</feature>
<name>A0A7K0K2Z0_9ACTO</name>
<feature type="region of interest" description="Disordered" evidence="1">
    <location>
        <begin position="246"/>
        <end position="346"/>
    </location>
</feature>
<proteinExistence type="predicted"/>
<dbReference type="AlphaFoldDB" id="A0A7K0K2Z0"/>
<evidence type="ECO:0000256" key="1">
    <source>
        <dbReference type="SAM" id="MobiDB-lite"/>
    </source>
</evidence>
<evidence type="ECO:0000256" key="2">
    <source>
        <dbReference type="SAM" id="Phobius"/>
    </source>
</evidence>
<feature type="compositionally biased region" description="Low complexity" evidence="1">
    <location>
        <begin position="114"/>
        <end position="126"/>
    </location>
</feature>
<dbReference type="Proteomes" id="UP000442535">
    <property type="component" value="Unassembled WGS sequence"/>
</dbReference>
<reference evidence="3 4" key="1">
    <citation type="submission" date="2019-08" db="EMBL/GenBank/DDBJ databases">
        <title>In-depth cultivation of the pig gut microbiome towards novel bacterial diversity and tailored functional studies.</title>
        <authorList>
            <person name="Wylensek D."/>
            <person name="Hitch T.C.A."/>
            <person name="Clavel T."/>
        </authorList>
    </citation>
    <scope>NUCLEOTIDE SEQUENCE [LARGE SCALE GENOMIC DNA]</scope>
    <source>
        <strain evidence="3 4">RF-GAM-744-WT-7</strain>
    </source>
</reference>
<feature type="compositionally biased region" description="Low complexity" evidence="1">
    <location>
        <begin position="257"/>
        <end position="271"/>
    </location>
</feature>
<organism evidence="3 4">
    <name type="scientific">Mobiluncus porci</name>
    <dbReference type="NCBI Taxonomy" id="2652278"/>
    <lineage>
        <taxon>Bacteria</taxon>
        <taxon>Bacillati</taxon>
        <taxon>Actinomycetota</taxon>
        <taxon>Actinomycetes</taxon>
        <taxon>Actinomycetales</taxon>
        <taxon>Actinomycetaceae</taxon>
        <taxon>Mobiluncus</taxon>
    </lineage>
</organism>
<keyword evidence="2" id="KW-0812">Transmembrane</keyword>
<keyword evidence="4" id="KW-1185">Reference proteome</keyword>
<feature type="compositionally biased region" description="Low complexity" evidence="1">
    <location>
        <begin position="301"/>
        <end position="312"/>
    </location>
</feature>
<keyword evidence="2" id="KW-0472">Membrane</keyword>
<protein>
    <submittedName>
        <fullName evidence="3">Uncharacterized protein</fullName>
    </submittedName>
</protein>
<accession>A0A7K0K2Z0</accession>
<feature type="transmembrane region" description="Helical" evidence="2">
    <location>
        <begin position="87"/>
        <end position="108"/>
    </location>
</feature>
<gene>
    <name evidence="3" type="ORF">FYJ63_06335</name>
</gene>
<feature type="compositionally biased region" description="Polar residues" evidence="1">
    <location>
        <begin position="127"/>
        <end position="136"/>
    </location>
</feature>
<keyword evidence="2" id="KW-1133">Transmembrane helix</keyword>
<dbReference type="PRINTS" id="PR01217">
    <property type="entry name" value="PRICHEXTENSN"/>
</dbReference>
<feature type="compositionally biased region" description="Pro residues" evidence="1">
    <location>
        <begin position="288"/>
        <end position="300"/>
    </location>
</feature>
<sequence>MVENRERNVNGLDALRALDPAQNLEVDLSAMRAKVAALMSAEGLAFDAEVPAVVEPLDSPEIPADAKSDNVISLEAHRQANPLRRNWLIGLSAAAAAAVVGFTGWATLFPQSDGEGPVTPGTTGPGSSQPRLQASGASLAVPGAEERLSEVGAVDFVAAKEFSSQATKAPAYRVTKGKAVSSGEVQKVAQSLGMRGPVQKSGSGYTVKDSSGATLTVTVGELTSLSFNNPSAVHMVCVPVNPGDGNVALPNPNQTKTPSPATSSPSTAPSATPSPAPSEAPSQIELPPSDPTPTTKPPVATPTETPTESVPPAVRPGVPSPRTTPTETAGEMSVPSEPQVYNYSPAESQSGSVVEIGELHVWVYSATVNSDSTSGSTNSAGETPEPTVSDKVEVQSTQSPSPKPTDCVMKVAGEAPSTEKALAEVAKVASSLGATVVSSQAGVSQKDGLTTVDVPVKMPGQAQAQTWRAVVSSQGLASIRANLGKETKLGDYQVISEKEAVNRLNNPAYGPLDVFDPSGKATVKITGKIELVDAKLTNAPVKQKDGAIVSMPVYQLTDTQGKIWTVLAVADSK</sequence>
<dbReference type="EMBL" id="VUMY01000010">
    <property type="protein sequence ID" value="MST49852.1"/>
    <property type="molecule type" value="Genomic_DNA"/>
</dbReference>
<evidence type="ECO:0000313" key="3">
    <source>
        <dbReference type="EMBL" id="MST49852.1"/>
    </source>
</evidence>